<keyword evidence="3" id="KW-1185">Reference proteome</keyword>
<dbReference type="OrthoDB" id="3951038at2759"/>
<comment type="caution">
    <text evidence="2">The sequence shown here is derived from an EMBL/GenBank/DDBJ whole genome shotgun (WGS) entry which is preliminary data.</text>
</comment>
<sequence>MDVGAWCQQVEGALQNAEIVTSDGDVIEESEKGAILGREDKTKPAAHAETHDARPEVDASEAKEAHGSNLSDLLEQLVADIDLETVNSTSDEAAPQTHESKDEQLVETEQLEHRDGKELGKIEKHIICQAATEKATARSKAFSIQPKQQASQQKEKTDVDVAIIRRCLQSAIPSIAATTGTDILELISLDILNHHLGLNIDLSDSWKRVLKPQSAFASIEMFLAECAPDPFAWSVLRREWYFKFSLGSVVQEYEQEEKKTNNRECLIGILETLRDKLEGDVEWEIVPEKVPRAVMRIAVAIAKDGPNPPYIDWSDESYSIDPFLLMVAEKSDSSLFGTPDSDNPRYWEYWMQRDGCGSRSS</sequence>
<evidence type="ECO:0000313" key="2">
    <source>
        <dbReference type="EMBL" id="KAF2260229.1"/>
    </source>
</evidence>
<name>A0A9P4JZR5_9PLEO</name>
<feature type="region of interest" description="Disordered" evidence="1">
    <location>
        <begin position="30"/>
        <end position="66"/>
    </location>
</feature>
<dbReference type="Proteomes" id="UP000800093">
    <property type="component" value="Unassembled WGS sequence"/>
</dbReference>
<feature type="region of interest" description="Disordered" evidence="1">
    <location>
        <begin position="88"/>
        <end position="107"/>
    </location>
</feature>
<dbReference type="AlphaFoldDB" id="A0A9P4JZR5"/>
<proteinExistence type="predicted"/>
<organism evidence="2 3">
    <name type="scientific">Lojkania enalia</name>
    <dbReference type="NCBI Taxonomy" id="147567"/>
    <lineage>
        <taxon>Eukaryota</taxon>
        <taxon>Fungi</taxon>
        <taxon>Dikarya</taxon>
        <taxon>Ascomycota</taxon>
        <taxon>Pezizomycotina</taxon>
        <taxon>Dothideomycetes</taxon>
        <taxon>Pleosporomycetidae</taxon>
        <taxon>Pleosporales</taxon>
        <taxon>Pleosporales incertae sedis</taxon>
        <taxon>Lojkania</taxon>
    </lineage>
</organism>
<feature type="compositionally biased region" description="Basic and acidic residues" evidence="1">
    <location>
        <begin position="98"/>
        <end position="107"/>
    </location>
</feature>
<accession>A0A9P4JZR5</accession>
<reference evidence="3" key="1">
    <citation type="journal article" date="2020" name="Stud. Mycol.">
        <title>101 Dothideomycetes genomes: A test case for predicting lifestyles and emergence of pathogens.</title>
        <authorList>
            <person name="Haridas S."/>
            <person name="Albert R."/>
            <person name="Binder M."/>
            <person name="Bloem J."/>
            <person name="LaButti K."/>
            <person name="Salamov A."/>
            <person name="Andreopoulos B."/>
            <person name="Baker S."/>
            <person name="Barry K."/>
            <person name="Bills G."/>
            <person name="Bluhm B."/>
            <person name="Cannon C."/>
            <person name="Castanera R."/>
            <person name="Culley D."/>
            <person name="Daum C."/>
            <person name="Ezra D."/>
            <person name="Gonzalez J."/>
            <person name="Henrissat B."/>
            <person name="Kuo A."/>
            <person name="Liang C."/>
            <person name="Lipzen A."/>
            <person name="Lutzoni F."/>
            <person name="Magnuson J."/>
            <person name="Mondo S."/>
            <person name="Nolan M."/>
            <person name="Ohm R."/>
            <person name="Pangilinan J."/>
            <person name="Park H.-J."/>
            <person name="Ramirez L."/>
            <person name="Alfaro M."/>
            <person name="Sun H."/>
            <person name="Tritt A."/>
            <person name="Yoshinaga Y."/>
            <person name="Zwiers L.-H."/>
            <person name="Turgeon B."/>
            <person name="Goodwin S."/>
            <person name="Spatafora J."/>
            <person name="Crous P."/>
            <person name="Grigoriev I."/>
        </authorList>
    </citation>
    <scope>NUCLEOTIDE SEQUENCE [LARGE SCALE GENOMIC DNA]</scope>
    <source>
        <strain evidence="3">CBS 304.66</strain>
    </source>
</reference>
<evidence type="ECO:0000313" key="3">
    <source>
        <dbReference type="Proteomes" id="UP000800093"/>
    </source>
</evidence>
<dbReference type="EMBL" id="ML986687">
    <property type="protein sequence ID" value="KAF2260229.1"/>
    <property type="molecule type" value="Genomic_DNA"/>
</dbReference>
<gene>
    <name evidence="2" type="ORF">CC78DRAFT_571365</name>
</gene>
<evidence type="ECO:0000256" key="1">
    <source>
        <dbReference type="SAM" id="MobiDB-lite"/>
    </source>
</evidence>
<protein>
    <submittedName>
        <fullName evidence="2">Uncharacterized protein</fullName>
    </submittedName>
</protein>